<keyword evidence="6 10" id="KW-1133">Transmembrane helix</keyword>
<dbReference type="InterPro" id="IPR028055">
    <property type="entry name" value="YidC/Oxa/ALB_C"/>
</dbReference>
<evidence type="ECO:0000256" key="6">
    <source>
        <dbReference type="ARBA" id="ARBA00022989"/>
    </source>
</evidence>
<evidence type="ECO:0000256" key="7">
    <source>
        <dbReference type="ARBA" id="ARBA00023136"/>
    </source>
</evidence>
<evidence type="ECO:0000256" key="5">
    <source>
        <dbReference type="ARBA" id="ARBA00022927"/>
    </source>
</evidence>
<evidence type="ECO:0000256" key="10">
    <source>
        <dbReference type="SAM" id="Phobius"/>
    </source>
</evidence>
<dbReference type="AlphaFoldDB" id="A0A454C8T0"/>
<feature type="transmembrane region" description="Helical" evidence="10">
    <location>
        <begin position="626"/>
        <end position="645"/>
    </location>
</feature>
<name>A0A454C8T0_METHO</name>
<evidence type="ECO:0000256" key="9">
    <source>
        <dbReference type="RuleBase" id="RU003945"/>
    </source>
</evidence>
<dbReference type="InterPro" id="IPR001708">
    <property type="entry name" value="YidC/ALB3/OXA1/COX18"/>
</dbReference>
<dbReference type="OrthoDB" id="394558at2"/>
<keyword evidence="4 9" id="KW-0812">Transmembrane</keyword>
<feature type="transmembrane region" description="Helical" evidence="10">
    <location>
        <begin position="604"/>
        <end position="620"/>
    </location>
</feature>
<dbReference type="PANTHER" id="PTHR12428">
    <property type="entry name" value="OXA1"/>
    <property type="match status" value="1"/>
</dbReference>
<feature type="transmembrane region" description="Helical" evidence="10">
    <location>
        <begin position="558"/>
        <end position="577"/>
    </location>
</feature>
<dbReference type="Proteomes" id="UP000029712">
    <property type="component" value="Chromosome"/>
</dbReference>
<evidence type="ECO:0000256" key="4">
    <source>
        <dbReference type="ARBA" id="ARBA00022692"/>
    </source>
</evidence>
<evidence type="ECO:0000259" key="11">
    <source>
        <dbReference type="Pfam" id="PF02096"/>
    </source>
</evidence>
<feature type="transmembrane region" description="Helical" evidence="10">
    <location>
        <begin position="434"/>
        <end position="456"/>
    </location>
</feature>
<dbReference type="CDD" id="cd20070">
    <property type="entry name" value="5TM_YidC_Alb3"/>
    <property type="match status" value="1"/>
</dbReference>
<keyword evidence="8" id="KW-0143">Chaperone</keyword>
<dbReference type="GO" id="GO:0005886">
    <property type="term" value="C:plasma membrane"/>
    <property type="evidence" value="ECO:0007669"/>
    <property type="project" value="UniProtKB-SubCell"/>
</dbReference>
<keyword evidence="3" id="KW-1003">Cell membrane</keyword>
<evidence type="ECO:0000256" key="3">
    <source>
        <dbReference type="ARBA" id="ARBA00022475"/>
    </source>
</evidence>
<evidence type="ECO:0000256" key="8">
    <source>
        <dbReference type="ARBA" id="ARBA00023186"/>
    </source>
</evidence>
<organism evidence="12 13">
    <name type="scientific">Metamycoplasma hominis</name>
    <name type="common">Mycoplasma hominis</name>
    <dbReference type="NCBI Taxonomy" id="2098"/>
    <lineage>
        <taxon>Bacteria</taxon>
        <taxon>Bacillati</taxon>
        <taxon>Mycoplasmatota</taxon>
        <taxon>Mycoplasmoidales</taxon>
        <taxon>Metamycoplasmataceae</taxon>
        <taxon>Metamycoplasma</taxon>
    </lineage>
</organism>
<accession>A0A454C8T0</accession>
<dbReference type="GO" id="GO:0015031">
    <property type="term" value="P:protein transport"/>
    <property type="evidence" value="ECO:0007669"/>
    <property type="project" value="UniProtKB-KW"/>
</dbReference>
<dbReference type="NCBIfam" id="TIGR03592">
    <property type="entry name" value="yidC_oxa1_cterm"/>
    <property type="match status" value="1"/>
</dbReference>
<gene>
    <name evidence="12" type="primary">yidC</name>
    <name evidence="12" type="ORF">KN71_000005</name>
</gene>
<dbReference type="NCBIfam" id="NF002567">
    <property type="entry name" value="PRK02201.1-2"/>
    <property type="match status" value="1"/>
</dbReference>
<dbReference type="GO" id="GO:0051205">
    <property type="term" value="P:protein insertion into membrane"/>
    <property type="evidence" value="ECO:0007669"/>
    <property type="project" value="TreeGrafter"/>
</dbReference>
<reference evidence="12 13" key="2">
    <citation type="submission" date="2018-10" db="EMBL/GenBank/DDBJ databases">
        <title>Detection and isolation of Mycoplasma hominis as a predominant microorganism from pelvic cavity of patient with salpingitis and tubo-ovarian abscess.</title>
        <authorList>
            <person name="Guschin A.E."/>
            <person name="Khayrullina G.A."/>
            <person name="Rakovskaya I.V."/>
            <person name="Shelenkov A.A."/>
            <person name="Shagin D.A."/>
        </authorList>
    </citation>
    <scope>NUCLEOTIDE SEQUENCE [LARGE SCALE GENOMIC DNA]</scope>
    <source>
        <strain evidence="13">TOA</strain>
    </source>
</reference>
<evidence type="ECO:0000313" key="13">
    <source>
        <dbReference type="Proteomes" id="UP000029712"/>
    </source>
</evidence>
<keyword evidence="7 10" id="KW-0472">Membrane</keyword>
<evidence type="ECO:0000256" key="2">
    <source>
        <dbReference type="ARBA" id="ARBA00022448"/>
    </source>
</evidence>
<feature type="domain" description="Membrane insertase YidC/Oxa/ALB C-terminal" evidence="11">
    <location>
        <begin position="437"/>
        <end position="643"/>
    </location>
</feature>
<evidence type="ECO:0000256" key="1">
    <source>
        <dbReference type="ARBA" id="ARBA00004651"/>
    </source>
</evidence>
<sequence length="664" mass="76459">MKGSLMANKDVSKFYKDFRVRQPENKTPKNIWLKVWKWIKIVIVILFLAIGLVGCVQSFTVKSSNKVGSGQELYSKKSDISPNIVTYRYDSTGNFFTLPNKINDKNIIANTYLALKEPNAINELRKRDPNYGAYGSRSFGLQLQMPKNDKAKVLSSHDEDWTNITEKGTSDKSGYIYNVNGNYAYFNLGDEKGNYKTKNYTPLTKFSEILIPNSLSFDTKPKDKDGIIPTDWTKIKEFNYDIVEGKLTGGSSVDEIVLRDIFQILVSNTLQKWASLKTFKDDKVNIFKEALKLNGSENANQIIEKWNQFIRSYEQKSKNKTLLANEDEGRMLLQLFTFVKSVFQQYLSNVNYVKLPSKTNDGSFVYRKSSLSPASNYNSEYWTNTIFNNSAILSQKPISTYKEYWAQGPFYGIFVQPIYLFMDSIIKGLGTTGWSIILALIVVIIIVRLVVFGVSFKSLFSQAKMEEFNQKKAKIESKYAAYKGDRQMMQRKQAEISELYKKEKISPWSQIWPQFIALPILIVVFRVINTSPEIKQATWYSIQLSANSLNRVFSNKEFIYLPIILISVGMQALSQYMPKILNWKKKKSLRVDAYQKAAMKKQNRMSNIISLVFIIFGAFFSAGLQIYWIVGAFILILQHIFVHYFQRTKFFKQKVEPKLTAKAA</sequence>
<proteinExistence type="inferred from homology"/>
<dbReference type="PANTHER" id="PTHR12428:SF65">
    <property type="entry name" value="CYTOCHROME C OXIDASE ASSEMBLY PROTEIN COX18, MITOCHONDRIAL"/>
    <property type="match status" value="1"/>
</dbReference>
<keyword evidence="5" id="KW-0653">Protein transport</keyword>
<dbReference type="Pfam" id="PF02096">
    <property type="entry name" value="60KD_IMP"/>
    <property type="match status" value="1"/>
</dbReference>
<dbReference type="InterPro" id="IPR047196">
    <property type="entry name" value="YidC_ALB_C"/>
</dbReference>
<protein>
    <submittedName>
        <fullName evidence="12">Membrane protein insertase YidC</fullName>
    </submittedName>
</protein>
<feature type="transmembrane region" description="Helical" evidence="10">
    <location>
        <begin position="38"/>
        <end position="56"/>
    </location>
</feature>
<feature type="transmembrane region" description="Helical" evidence="10">
    <location>
        <begin position="511"/>
        <end position="528"/>
    </location>
</feature>
<dbReference type="GO" id="GO:0032977">
    <property type="term" value="F:membrane insertase activity"/>
    <property type="evidence" value="ECO:0007669"/>
    <property type="project" value="InterPro"/>
</dbReference>
<keyword evidence="2" id="KW-0813">Transport</keyword>
<comment type="similarity">
    <text evidence="9">Belongs to the OXA1/ALB3/YidC family.</text>
</comment>
<comment type="subcellular location">
    <subcellularLocation>
        <location evidence="1">Cell membrane</location>
        <topology evidence="1">Multi-pass membrane protein</topology>
    </subcellularLocation>
    <subcellularLocation>
        <location evidence="9">Membrane</location>
        <topology evidence="9">Multi-pass membrane protein</topology>
    </subcellularLocation>
</comment>
<reference evidence="12 13" key="1">
    <citation type="submission" date="2014-08" db="EMBL/GenBank/DDBJ databases">
        <authorList>
            <person name="Kuleshov K."/>
            <person name="Dedkov V."/>
            <person name="Markelov M."/>
            <person name="Pimkina E."/>
        </authorList>
    </citation>
    <scope>NUCLEOTIDE SEQUENCE [LARGE SCALE GENOMIC DNA]</scope>
    <source>
        <strain evidence="13">TOA</strain>
    </source>
</reference>
<evidence type="ECO:0000313" key="12">
    <source>
        <dbReference type="EMBL" id="AYN65111.1"/>
    </source>
</evidence>
<dbReference type="EMBL" id="CP033021">
    <property type="protein sequence ID" value="AYN65111.1"/>
    <property type="molecule type" value="Genomic_DNA"/>
</dbReference>